<reference evidence="2" key="1">
    <citation type="submission" date="2023-07" db="EMBL/GenBank/DDBJ databases">
        <title>30 novel species of actinomycetes from the DSMZ collection.</title>
        <authorList>
            <person name="Nouioui I."/>
        </authorList>
    </citation>
    <scope>NUCLEOTIDE SEQUENCE [LARGE SCALE GENOMIC DNA]</scope>
    <source>
        <strain evidence="2">DSM 41699</strain>
    </source>
</reference>
<evidence type="ECO:0000313" key="1">
    <source>
        <dbReference type="EMBL" id="MDT0469852.1"/>
    </source>
</evidence>
<evidence type="ECO:0000313" key="2">
    <source>
        <dbReference type="Proteomes" id="UP001183809"/>
    </source>
</evidence>
<organism evidence="1 2">
    <name type="scientific">Streptomyces gibsoniae</name>
    <dbReference type="NCBI Taxonomy" id="3075529"/>
    <lineage>
        <taxon>Bacteria</taxon>
        <taxon>Bacillati</taxon>
        <taxon>Actinomycetota</taxon>
        <taxon>Actinomycetes</taxon>
        <taxon>Kitasatosporales</taxon>
        <taxon>Streptomycetaceae</taxon>
        <taxon>Streptomyces</taxon>
    </lineage>
</organism>
<gene>
    <name evidence="1" type="ORF">RM764_44170</name>
</gene>
<comment type="caution">
    <text evidence="1">The sequence shown here is derived from an EMBL/GenBank/DDBJ whole genome shotgun (WGS) entry which is preliminary data.</text>
</comment>
<accession>A0ABU2U9D5</accession>
<protein>
    <submittedName>
        <fullName evidence="1">Uncharacterized protein</fullName>
    </submittedName>
</protein>
<proteinExistence type="predicted"/>
<name>A0ABU2U9D5_9ACTN</name>
<dbReference type="EMBL" id="JAVREY010000135">
    <property type="protein sequence ID" value="MDT0469852.1"/>
    <property type="molecule type" value="Genomic_DNA"/>
</dbReference>
<keyword evidence="2" id="KW-1185">Reference proteome</keyword>
<sequence length="164" mass="18494">MAICLDNISIIPDRLSDALCRAVTGDRVVDRTLSLTTRWFLEYRRVLAMATIDTGALADGLAERLLTIELQLIPDPKCREEADLDRAPEEADSPPAQRPYILRHAGISFRLSSGADPAEVARRAGDYLVPFRVYANVLAQPQERANRRIEATLQKWGEETRDYR</sequence>
<dbReference type="RefSeq" id="WP_311701270.1">
    <property type="nucleotide sequence ID" value="NZ_JAVREY010000135.1"/>
</dbReference>
<dbReference type="Proteomes" id="UP001183809">
    <property type="component" value="Unassembled WGS sequence"/>
</dbReference>